<evidence type="ECO:0000259" key="1">
    <source>
        <dbReference type="Pfam" id="PF07859"/>
    </source>
</evidence>
<dbReference type="InterPro" id="IPR029058">
    <property type="entry name" value="AB_hydrolase_fold"/>
</dbReference>
<proteinExistence type="predicted"/>
<accession>A0A154LAT8</accession>
<dbReference type="Pfam" id="PF07859">
    <property type="entry name" value="Abhydrolase_3"/>
    <property type="match status" value="1"/>
</dbReference>
<protein>
    <recommendedName>
        <fullName evidence="1">Alpha/beta hydrolase fold-3 domain-containing protein</fullName>
    </recommendedName>
</protein>
<gene>
    <name evidence="2" type="ORF">AUP42_08870</name>
</gene>
<dbReference type="GO" id="GO:0016787">
    <property type="term" value="F:hydrolase activity"/>
    <property type="evidence" value="ECO:0007669"/>
    <property type="project" value="InterPro"/>
</dbReference>
<dbReference type="EMBL" id="LPVY01000002">
    <property type="protein sequence ID" value="KZB69007.1"/>
    <property type="molecule type" value="Genomic_DNA"/>
</dbReference>
<dbReference type="InterPro" id="IPR013094">
    <property type="entry name" value="AB_hydrolase_3"/>
</dbReference>
<reference evidence="2 3" key="1">
    <citation type="submission" date="2015-12" db="EMBL/GenBank/DDBJ databases">
        <title>Genome sequence of Thalassospira lucentensis MCCC 1A02072.</title>
        <authorList>
            <person name="Lu L."/>
            <person name="Lai Q."/>
            <person name="Shao Z."/>
            <person name="Qian P."/>
        </authorList>
    </citation>
    <scope>NUCLEOTIDE SEQUENCE [LARGE SCALE GENOMIC DNA]</scope>
    <source>
        <strain evidence="2 3">MCCC 1A02072</strain>
    </source>
</reference>
<dbReference type="AlphaFoldDB" id="A0A154LAT8"/>
<dbReference type="Gene3D" id="3.40.50.1820">
    <property type="entry name" value="alpha/beta hydrolase"/>
    <property type="match status" value="1"/>
</dbReference>
<comment type="caution">
    <text evidence="2">The sequence shown here is derived from an EMBL/GenBank/DDBJ whole genome shotgun (WGS) entry which is preliminary data.</text>
</comment>
<dbReference type="SUPFAM" id="SSF53474">
    <property type="entry name" value="alpha/beta-Hydrolases"/>
    <property type="match status" value="1"/>
</dbReference>
<organism evidence="2 3">
    <name type="scientific">Thalassospira lucentensis</name>
    <dbReference type="NCBI Taxonomy" id="168935"/>
    <lineage>
        <taxon>Bacteria</taxon>
        <taxon>Pseudomonadati</taxon>
        <taxon>Pseudomonadota</taxon>
        <taxon>Alphaproteobacteria</taxon>
        <taxon>Rhodospirillales</taxon>
        <taxon>Thalassospiraceae</taxon>
        <taxon>Thalassospira</taxon>
    </lineage>
</organism>
<evidence type="ECO:0000313" key="2">
    <source>
        <dbReference type="EMBL" id="KZB69007.1"/>
    </source>
</evidence>
<evidence type="ECO:0000313" key="3">
    <source>
        <dbReference type="Proteomes" id="UP000076335"/>
    </source>
</evidence>
<name>A0A154LAT8_9PROT</name>
<feature type="domain" description="Alpha/beta hydrolase fold-3" evidence="1">
    <location>
        <begin position="201"/>
        <end position="261"/>
    </location>
</feature>
<dbReference type="Proteomes" id="UP000076335">
    <property type="component" value="Unassembled WGS sequence"/>
</dbReference>
<sequence length="290" mass="31376">MMSASQYRQIDPTIRSFLDRIEEAGVDLYAPDLAKFVSFVPEMDRYRQLEACKTGSVNWRVVHPVGQAGKSNPFILYLCRVQQDGLDAWESHGQSALQIAQASHSGLVFAEIDRGSTSARAVADVRKILEILEFKADSFGLDPESWVMVADGDSSLVAIESLVGVTRNALSQPAGLSLLTPVLGTKADDEMSYCLTCLASGSFNSEFNPTLEQLRLLPPTLIVLAGVDPFRSTAEAFAQRLVLADVETVAVCVFGAIHDFCWLAPLLDLAVTATAHGLVTNMVTTSFATT</sequence>